<feature type="domain" description="L-asparaginase N-terminal" evidence="2">
    <location>
        <begin position="4"/>
        <end position="181"/>
    </location>
</feature>
<dbReference type="STRING" id="211114.SAMN04489726_1929"/>
<dbReference type="PIRSF" id="PIRSF001220">
    <property type="entry name" value="L-ASNase_gatD"/>
    <property type="match status" value="1"/>
</dbReference>
<keyword evidence="5" id="KW-1185">Reference proteome</keyword>
<protein>
    <submittedName>
        <fullName evidence="4">L-asparaginase</fullName>
    </submittedName>
</protein>
<dbReference type="SMART" id="SM00870">
    <property type="entry name" value="Asparaginase"/>
    <property type="match status" value="1"/>
</dbReference>
<accession>A0A1G9TQ66</accession>
<reference evidence="4 5" key="1">
    <citation type="submission" date="2016-10" db="EMBL/GenBank/DDBJ databases">
        <authorList>
            <person name="de Groot N.N."/>
        </authorList>
    </citation>
    <scope>NUCLEOTIDE SEQUENCE [LARGE SCALE GENOMIC DNA]</scope>
    <source>
        <strain evidence="4 5">DSM 44149</strain>
    </source>
</reference>
<dbReference type="AlphaFoldDB" id="A0A1G9TQ66"/>
<dbReference type="InterPro" id="IPR027474">
    <property type="entry name" value="L-asparaginase_N"/>
</dbReference>
<dbReference type="PROSITE" id="PS51732">
    <property type="entry name" value="ASN_GLN_ASE_3"/>
    <property type="match status" value="1"/>
</dbReference>
<feature type="domain" description="Asparaginase/glutaminase C-terminal" evidence="3">
    <location>
        <begin position="200"/>
        <end position="298"/>
    </location>
</feature>
<dbReference type="eggNOG" id="COG0252">
    <property type="taxonomic scope" value="Bacteria"/>
</dbReference>
<feature type="active site" description="O-isoaspartyl threonine intermediate" evidence="1">
    <location>
        <position position="12"/>
    </location>
</feature>
<dbReference type="InterPro" id="IPR040919">
    <property type="entry name" value="Asparaginase_C"/>
</dbReference>
<evidence type="ECO:0000313" key="4">
    <source>
        <dbReference type="EMBL" id="SDM49916.1"/>
    </source>
</evidence>
<dbReference type="InterPro" id="IPR006034">
    <property type="entry name" value="Asparaginase/glutaminase-like"/>
</dbReference>
<dbReference type="PANTHER" id="PTHR11707">
    <property type="entry name" value="L-ASPARAGINASE"/>
    <property type="match status" value="1"/>
</dbReference>
<dbReference type="InterPro" id="IPR037152">
    <property type="entry name" value="L-asparaginase_N_sf"/>
</dbReference>
<sequence length="310" mass="31429">MKPILVLATADTIAQSHNAVATGPKLIPSALVASGVVVEDVLAEPSWDVTPSTMLAIARRVRDALVVDGFGGVVVAHGFDTVEHAPFFTELMVGEAGGLGAVVFTGAVRRRDEPSSDASRNLASSIAAARSPALRGAGVVVCAGDELHAARWVRQVDATSVQGLSSGLHPLVGKVIDERVVLLGGAPNPVPPPLGEPETDVAVIAAYPGARAEQLSAIVDAGARGIVLDGTGVGNVPVEMFAAVGEVVDWDIPVVVASRAQQYSDVDIGIVGKVGAIGARGLGVGQARSALMVGLGGGGVSYVRSYFAQL</sequence>
<dbReference type="RefSeq" id="WP_043813553.1">
    <property type="nucleotide sequence ID" value="NZ_JOEF01000029.1"/>
</dbReference>
<dbReference type="PANTHER" id="PTHR11707:SF28">
    <property type="entry name" value="60 KDA LYSOPHOSPHOLIPASE"/>
    <property type="match status" value="1"/>
</dbReference>
<evidence type="ECO:0000259" key="3">
    <source>
        <dbReference type="Pfam" id="PF17763"/>
    </source>
</evidence>
<dbReference type="Pfam" id="PF17763">
    <property type="entry name" value="Asparaginase_C"/>
    <property type="match status" value="1"/>
</dbReference>
<proteinExistence type="predicted"/>
<dbReference type="PIRSF" id="PIRSF500176">
    <property type="entry name" value="L_ASNase"/>
    <property type="match status" value="1"/>
</dbReference>
<name>A0A1G9TQ66_ALLAB</name>
<dbReference type="Pfam" id="PF00710">
    <property type="entry name" value="Asparaginase"/>
    <property type="match status" value="1"/>
</dbReference>
<dbReference type="InterPro" id="IPR036152">
    <property type="entry name" value="Asp/glu_Ase-like_sf"/>
</dbReference>
<dbReference type="Gene3D" id="3.40.50.1170">
    <property type="entry name" value="L-asparaginase, N-terminal domain"/>
    <property type="match status" value="1"/>
</dbReference>
<gene>
    <name evidence="4" type="ORF">SAMN04489726_1929</name>
</gene>
<dbReference type="Gene3D" id="3.40.50.40">
    <property type="match status" value="1"/>
</dbReference>
<dbReference type="SUPFAM" id="SSF53774">
    <property type="entry name" value="Glutaminase/Asparaginase"/>
    <property type="match status" value="1"/>
</dbReference>
<dbReference type="Proteomes" id="UP000183376">
    <property type="component" value="Chromosome I"/>
</dbReference>
<dbReference type="EMBL" id="LT629701">
    <property type="protein sequence ID" value="SDM49916.1"/>
    <property type="molecule type" value="Genomic_DNA"/>
</dbReference>
<dbReference type="InterPro" id="IPR027473">
    <property type="entry name" value="L-asparaginase_C"/>
</dbReference>
<dbReference type="GO" id="GO:0004067">
    <property type="term" value="F:asparaginase activity"/>
    <property type="evidence" value="ECO:0007669"/>
    <property type="project" value="UniProtKB-UniRule"/>
</dbReference>
<organism evidence="4 5">
    <name type="scientific">Allokutzneria albata</name>
    <name type="common">Kibdelosporangium albatum</name>
    <dbReference type="NCBI Taxonomy" id="211114"/>
    <lineage>
        <taxon>Bacteria</taxon>
        <taxon>Bacillati</taxon>
        <taxon>Actinomycetota</taxon>
        <taxon>Actinomycetes</taxon>
        <taxon>Pseudonocardiales</taxon>
        <taxon>Pseudonocardiaceae</taxon>
        <taxon>Allokutzneria</taxon>
    </lineage>
</organism>
<evidence type="ECO:0000313" key="5">
    <source>
        <dbReference type="Proteomes" id="UP000183376"/>
    </source>
</evidence>
<evidence type="ECO:0000259" key="2">
    <source>
        <dbReference type="Pfam" id="PF00710"/>
    </source>
</evidence>
<evidence type="ECO:0000256" key="1">
    <source>
        <dbReference type="PIRSR" id="PIRSR001220-1"/>
    </source>
</evidence>